<evidence type="ECO:0000256" key="1">
    <source>
        <dbReference type="SAM" id="MobiDB-lite"/>
    </source>
</evidence>
<dbReference type="Proteomes" id="UP001218188">
    <property type="component" value="Unassembled WGS sequence"/>
</dbReference>
<comment type="caution">
    <text evidence="2">The sequence shown here is derived from an EMBL/GenBank/DDBJ whole genome shotgun (WGS) entry which is preliminary data.</text>
</comment>
<reference evidence="2" key="1">
    <citation type="submission" date="2023-03" db="EMBL/GenBank/DDBJ databases">
        <title>Massive genome expansion in bonnet fungi (Mycena s.s.) driven by repeated elements and novel gene families across ecological guilds.</title>
        <authorList>
            <consortium name="Lawrence Berkeley National Laboratory"/>
            <person name="Harder C.B."/>
            <person name="Miyauchi S."/>
            <person name="Viragh M."/>
            <person name="Kuo A."/>
            <person name="Thoen E."/>
            <person name="Andreopoulos B."/>
            <person name="Lu D."/>
            <person name="Skrede I."/>
            <person name="Drula E."/>
            <person name="Henrissat B."/>
            <person name="Morin E."/>
            <person name="Kohler A."/>
            <person name="Barry K."/>
            <person name="LaButti K."/>
            <person name="Morin E."/>
            <person name="Salamov A."/>
            <person name="Lipzen A."/>
            <person name="Mereny Z."/>
            <person name="Hegedus B."/>
            <person name="Baldrian P."/>
            <person name="Stursova M."/>
            <person name="Weitz H."/>
            <person name="Taylor A."/>
            <person name="Grigoriev I.V."/>
            <person name="Nagy L.G."/>
            <person name="Martin F."/>
            <person name="Kauserud H."/>
        </authorList>
    </citation>
    <scope>NUCLEOTIDE SEQUENCE</scope>
    <source>
        <strain evidence="2">CBHHK200</strain>
    </source>
</reference>
<dbReference type="AlphaFoldDB" id="A0AAD6S3M6"/>
<proteinExistence type="predicted"/>
<name>A0AAD6S3M6_9AGAR</name>
<organism evidence="2 3">
    <name type="scientific">Mycena alexandri</name>
    <dbReference type="NCBI Taxonomy" id="1745969"/>
    <lineage>
        <taxon>Eukaryota</taxon>
        <taxon>Fungi</taxon>
        <taxon>Dikarya</taxon>
        <taxon>Basidiomycota</taxon>
        <taxon>Agaricomycotina</taxon>
        <taxon>Agaricomycetes</taxon>
        <taxon>Agaricomycetidae</taxon>
        <taxon>Agaricales</taxon>
        <taxon>Marasmiineae</taxon>
        <taxon>Mycenaceae</taxon>
        <taxon>Mycena</taxon>
    </lineage>
</organism>
<protein>
    <submittedName>
        <fullName evidence="2">Uncharacterized protein</fullName>
    </submittedName>
</protein>
<evidence type="ECO:0000313" key="3">
    <source>
        <dbReference type="Proteomes" id="UP001218188"/>
    </source>
</evidence>
<sequence length="546" mass="58621">MRRTVPTPFFEPPTPLTLPGALLPPGVDPGAGAAYGLCPLESVTVYGARSVAVESGREAREDGVRERTDIGREIEGSASSELVETKVIPLDSVGAGVWGEGRGRRRERLRVLRAAAASVILREWTTPSAFSADATVLISHGAGRSRSMPALWGGASSSSASMTLSPSKTDESLGVVGPSEESERLRLRRRLGAFEDVASVRVKLLPRGGVTGAGYASETRFPPTPRMDFRRASRAEIGRTIFDAARLRREKRGMVSYGIAVNQFSSLSSPLREEVTPGIVEVRRLDEGPVSARGKFGGIEKVETSGVDMDAVIELGERACERRRGEGGGGEGGVWMMLEPALLGLVGEVAYGGGTSGRGGGACFCPSGRLTSSMNEARLESRLEAEDVGTGGMGGGGSKRTREGRFGVDDLRMRRITTASSSGLPSLNSAGPARGDERSGFRVRIRLWRSNACTEDRLLSGRGVREWRRGGDLDENSPEASIMQGGCEKEGTGCKWISAFVGPRELKQETSNERRLLHFEKTYRYLAAARKARHVKAKQRAKQRAV</sequence>
<accession>A0AAD6S3M6</accession>
<dbReference type="EMBL" id="JARJCM010000257">
    <property type="protein sequence ID" value="KAJ7020611.1"/>
    <property type="molecule type" value="Genomic_DNA"/>
</dbReference>
<evidence type="ECO:0000313" key="2">
    <source>
        <dbReference type="EMBL" id="KAJ7020611.1"/>
    </source>
</evidence>
<feature type="region of interest" description="Disordered" evidence="1">
    <location>
        <begin position="148"/>
        <end position="177"/>
    </location>
</feature>
<keyword evidence="3" id="KW-1185">Reference proteome</keyword>
<gene>
    <name evidence="2" type="ORF">C8F04DRAFT_1196445</name>
</gene>